<dbReference type="InParanoid" id="A0A0V1BYL4"/>
<evidence type="ECO:0000313" key="1">
    <source>
        <dbReference type="EMBL" id="KRY42048.1"/>
    </source>
</evidence>
<name>A0A0V1BYL4_TRISP</name>
<reference evidence="1 2" key="1">
    <citation type="submission" date="2015-01" db="EMBL/GenBank/DDBJ databases">
        <title>Evolution of Trichinella species and genotypes.</title>
        <authorList>
            <person name="Korhonen P.K."/>
            <person name="Edoardo P."/>
            <person name="Giuseppe L.R."/>
            <person name="Gasser R.B."/>
        </authorList>
    </citation>
    <scope>NUCLEOTIDE SEQUENCE [LARGE SCALE GENOMIC DNA]</scope>
    <source>
        <strain evidence="1">ISS3</strain>
    </source>
</reference>
<comment type="caution">
    <text evidence="1">The sequence shown here is derived from an EMBL/GenBank/DDBJ whole genome shotgun (WGS) entry which is preliminary data.</text>
</comment>
<proteinExistence type="predicted"/>
<organism evidence="1 2">
    <name type="scientific">Trichinella spiralis</name>
    <name type="common">Trichina worm</name>
    <dbReference type="NCBI Taxonomy" id="6334"/>
    <lineage>
        <taxon>Eukaryota</taxon>
        <taxon>Metazoa</taxon>
        <taxon>Ecdysozoa</taxon>
        <taxon>Nematoda</taxon>
        <taxon>Enoplea</taxon>
        <taxon>Dorylaimia</taxon>
        <taxon>Trichinellida</taxon>
        <taxon>Trichinellidae</taxon>
        <taxon>Trichinella</taxon>
    </lineage>
</organism>
<evidence type="ECO:0000313" key="2">
    <source>
        <dbReference type="Proteomes" id="UP000054776"/>
    </source>
</evidence>
<sequence>MIMEFAKITVLPLKMYNQQNKCTVLLFSISEDGIDLSLFGTEDNTVQLCWFLFTRKLRDCELVLVSFDLEQDWLVR</sequence>
<dbReference type="AlphaFoldDB" id="A0A0V1BYL4"/>
<dbReference type="EMBL" id="JYDH01000005">
    <property type="protein sequence ID" value="KRY42048.1"/>
    <property type="molecule type" value="Genomic_DNA"/>
</dbReference>
<keyword evidence="2" id="KW-1185">Reference proteome</keyword>
<gene>
    <name evidence="1" type="ORF">T01_8120</name>
</gene>
<accession>A0A0V1BYL4</accession>
<dbReference type="Proteomes" id="UP000054776">
    <property type="component" value="Unassembled WGS sequence"/>
</dbReference>
<protein>
    <submittedName>
        <fullName evidence="1">Uncharacterized protein</fullName>
    </submittedName>
</protein>